<dbReference type="Proteomes" id="UP000680750">
    <property type="component" value="Chromosome"/>
</dbReference>
<proteinExistence type="predicted"/>
<dbReference type="PANTHER" id="PTHR34094:SF1">
    <property type="entry name" value="PROTEIN FAM185A"/>
    <property type="match status" value="1"/>
</dbReference>
<dbReference type="InterPro" id="IPR025164">
    <property type="entry name" value="Toastrack_DUF4097"/>
</dbReference>
<name>A0A810L2A8_9ACTN</name>
<gene>
    <name evidence="2" type="ORF">Asera_34550</name>
</gene>
<dbReference type="KEGG" id="aser:Asera_34550"/>
<accession>A0A810L2A8</accession>
<dbReference type="AlphaFoldDB" id="A0A810L2A8"/>
<reference evidence="2" key="1">
    <citation type="submission" date="2020-08" db="EMBL/GenBank/DDBJ databases">
        <title>Whole genome shotgun sequence of Actinocatenispora sera NBRC 101916.</title>
        <authorList>
            <person name="Komaki H."/>
            <person name="Tamura T."/>
        </authorList>
    </citation>
    <scope>NUCLEOTIDE SEQUENCE</scope>
    <source>
        <strain evidence="2">NBRC 101916</strain>
    </source>
</reference>
<dbReference type="OrthoDB" id="3252095at2"/>
<dbReference type="Pfam" id="PF13349">
    <property type="entry name" value="DUF4097"/>
    <property type="match status" value="1"/>
</dbReference>
<dbReference type="RefSeq" id="WP_030448289.1">
    <property type="nucleotide sequence ID" value="NZ_AP023354.1"/>
</dbReference>
<organism evidence="2 3">
    <name type="scientific">Actinocatenispora sera</name>
    <dbReference type="NCBI Taxonomy" id="390989"/>
    <lineage>
        <taxon>Bacteria</taxon>
        <taxon>Bacillati</taxon>
        <taxon>Actinomycetota</taxon>
        <taxon>Actinomycetes</taxon>
        <taxon>Micromonosporales</taxon>
        <taxon>Micromonosporaceae</taxon>
        <taxon>Actinocatenispora</taxon>
    </lineage>
</organism>
<feature type="domain" description="DUF4097" evidence="1">
    <location>
        <begin position="55"/>
        <end position="231"/>
    </location>
</feature>
<dbReference type="EMBL" id="AP023354">
    <property type="protein sequence ID" value="BCJ29347.1"/>
    <property type="molecule type" value="Genomic_DNA"/>
</dbReference>
<evidence type="ECO:0000313" key="3">
    <source>
        <dbReference type="Proteomes" id="UP000680750"/>
    </source>
</evidence>
<keyword evidence="3" id="KW-1185">Reference proteome</keyword>
<evidence type="ECO:0000313" key="2">
    <source>
        <dbReference type="EMBL" id="BCJ29347.1"/>
    </source>
</evidence>
<evidence type="ECO:0000259" key="1">
    <source>
        <dbReference type="Pfam" id="PF13349"/>
    </source>
</evidence>
<sequence>MPSYDTPEPIAVIAELFVGNLTVHASDRHTTVVEVVPTDPDDDSNVRAAEQARVEFADGELHIRSTRLRNWISWSNKTWSVDVTIELPTGSAVRSSASMGDVVTTGTLGDCQVKSGTGRLRLEHTGALRARTVGDIGIGRIDGTAEVSTGSGAIRIGTLGGNATVKNSNGTTEVDSVTGDVQVRSSNGDVSVGDAGGDVQARTSAGSVRVARAIRGRIDAETGFGNVRVGLADGTAAKLDLETKFGRIDNTLDSTAGPAPSDEVVTVRCRTSYGDITLRRA</sequence>
<dbReference type="PANTHER" id="PTHR34094">
    <property type="match status" value="1"/>
</dbReference>
<protein>
    <recommendedName>
        <fullName evidence="1">DUF4097 domain-containing protein</fullName>
    </recommendedName>
</protein>